<evidence type="ECO:0000259" key="3">
    <source>
        <dbReference type="Pfam" id="PF22600"/>
    </source>
</evidence>
<keyword evidence="5" id="KW-1185">Reference proteome</keyword>
<proteinExistence type="predicted"/>
<evidence type="ECO:0000256" key="1">
    <source>
        <dbReference type="SAM" id="Coils"/>
    </source>
</evidence>
<feature type="compositionally biased region" description="Basic and acidic residues" evidence="2">
    <location>
        <begin position="114"/>
        <end position="131"/>
    </location>
</feature>
<feature type="coiled-coil region" evidence="1">
    <location>
        <begin position="564"/>
        <end position="622"/>
    </location>
</feature>
<dbReference type="GO" id="GO:0016779">
    <property type="term" value="F:nucleotidyltransferase activity"/>
    <property type="evidence" value="ECO:0007669"/>
    <property type="project" value="TreeGrafter"/>
</dbReference>
<dbReference type="Gene3D" id="3.30.460.10">
    <property type="entry name" value="Beta Polymerase, domain 2"/>
    <property type="match status" value="1"/>
</dbReference>
<feature type="compositionally biased region" description="Basic residues" evidence="2">
    <location>
        <begin position="774"/>
        <end position="787"/>
    </location>
</feature>
<feature type="region of interest" description="Disordered" evidence="2">
    <location>
        <begin position="664"/>
        <end position="854"/>
    </location>
</feature>
<evidence type="ECO:0000256" key="2">
    <source>
        <dbReference type="SAM" id="MobiDB-lite"/>
    </source>
</evidence>
<feature type="compositionally biased region" description="Basic and acidic residues" evidence="2">
    <location>
        <begin position="757"/>
        <end position="773"/>
    </location>
</feature>
<gene>
    <name evidence="4" type="ORF">Agub_g13335</name>
</gene>
<dbReference type="InterPro" id="IPR043519">
    <property type="entry name" value="NT_sf"/>
</dbReference>
<name>A0AAD3E298_9CHLO</name>
<protein>
    <recommendedName>
        <fullName evidence="3">Poly(A) RNA polymerase mitochondrial-like central palm domain-containing protein</fullName>
    </recommendedName>
</protein>
<reference evidence="4 5" key="1">
    <citation type="journal article" date="2021" name="Sci. Rep.">
        <title>Genome sequencing of the multicellular alga Astrephomene provides insights into convergent evolution of germ-soma differentiation.</title>
        <authorList>
            <person name="Yamashita S."/>
            <person name="Yamamoto K."/>
            <person name="Matsuzaki R."/>
            <person name="Suzuki S."/>
            <person name="Yamaguchi H."/>
            <person name="Hirooka S."/>
            <person name="Minakuchi Y."/>
            <person name="Miyagishima S."/>
            <person name="Kawachi M."/>
            <person name="Toyoda A."/>
            <person name="Nozaki H."/>
        </authorList>
    </citation>
    <scope>NUCLEOTIDE SEQUENCE [LARGE SCALE GENOMIC DNA]</scope>
    <source>
        <strain evidence="4 5">NIES-4017</strain>
    </source>
</reference>
<dbReference type="Gene3D" id="1.10.1410.10">
    <property type="match status" value="1"/>
</dbReference>
<dbReference type="Pfam" id="PF22600">
    <property type="entry name" value="MTPAP-like_central"/>
    <property type="match status" value="1"/>
</dbReference>
<dbReference type="Proteomes" id="UP001054857">
    <property type="component" value="Unassembled WGS sequence"/>
</dbReference>
<feature type="compositionally biased region" description="Low complexity" evidence="2">
    <location>
        <begin position="444"/>
        <end position="464"/>
    </location>
</feature>
<feature type="compositionally biased region" description="Basic and acidic residues" evidence="2">
    <location>
        <begin position="698"/>
        <end position="707"/>
    </location>
</feature>
<dbReference type="GO" id="GO:0031123">
    <property type="term" value="P:RNA 3'-end processing"/>
    <property type="evidence" value="ECO:0007669"/>
    <property type="project" value="TreeGrafter"/>
</dbReference>
<dbReference type="InterPro" id="IPR054708">
    <property type="entry name" value="MTPAP-like_central"/>
</dbReference>
<comment type="caution">
    <text evidence="4">The sequence shown here is derived from an EMBL/GenBank/DDBJ whole genome shotgun (WGS) entry which is preliminary data.</text>
</comment>
<accession>A0AAD3E298</accession>
<feature type="compositionally biased region" description="Low complexity" evidence="2">
    <location>
        <begin position="824"/>
        <end position="837"/>
    </location>
</feature>
<feature type="compositionally biased region" description="Polar residues" evidence="2">
    <location>
        <begin position="412"/>
        <end position="434"/>
    </location>
</feature>
<dbReference type="SUPFAM" id="SSF81631">
    <property type="entry name" value="PAP/OAS1 substrate-binding domain"/>
    <property type="match status" value="1"/>
</dbReference>
<dbReference type="SUPFAM" id="SSF81301">
    <property type="entry name" value="Nucleotidyltransferase"/>
    <property type="match status" value="1"/>
</dbReference>
<dbReference type="AlphaFoldDB" id="A0AAD3E298"/>
<organism evidence="4 5">
    <name type="scientific">Astrephomene gubernaculifera</name>
    <dbReference type="NCBI Taxonomy" id="47775"/>
    <lineage>
        <taxon>Eukaryota</taxon>
        <taxon>Viridiplantae</taxon>
        <taxon>Chlorophyta</taxon>
        <taxon>core chlorophytes</taxon>
        <taxon>Chlorophyceae</taxon>
        <taxon>CS clade</taxon>
        <taxon>Chlamydomonadales</taxon>
        <taxon>Astrephomenaceae</taxon>
        <taxon>Astrephomene</taxon>
    </lineage>
</organism>
<dbReference type="PANTHER" id="PTHR12271:SF123">
    <property type="entry name" value="PROTEIN HESO1"/>
    <property type="match status" value="1"/>
</dbReference>
<dbReference type="EMBL" id="BMAR01000043">
    <property type="protein sequence ID" value="GFR51008.1"/>
    <property type="molecule type" value="Genomic_DNA"/>
</dbReference>
<dbReference type="PANTHER" id="PTHR12271">
    <property type="entry name" value="POLY A POLYMERASE CID PAP -RELATED"/>
    <property type="match status" value="1"/>
</dbReference>
<feature type="domain" description="Poly(A) RNA polymerase mitochondrial-like central palm" evidence="3">
    <location>
        <begin position="47"/>
        <end position="194"/>
    </location>
</feature>
<evidence type="ECO:0000313" key="5">
    <source>
        <dbReference type="Proteomes" id="UP001054857"/>
    </source>
</evidence>
<feature type="region of interest" description="Disordered" evidence="2">
    <location>
        <begin position="406"/>
        <end position="478"/>
    </location>
</feature>
<feature type="region of interest" description="Disordered" evidence="2">
    <location>
        <begin position="107"/>
        <end position="132"/>
    </location>
</feature>
<dbReference type="CDD" id="cd05402">
    <property type="entry name" value="NT_PAP_TUTase"/>
    <property type="match status" value="1"/>
</dbReference>
<evidence type="ECO:0000313" key="4">
    <source>
        <dbReference type="EMBL" id="GFR51008.1"/>
    </source>
</evidence>
<keyword evidence="1" id="KW-0175">Coiled coil</keyword>
<sequence length="854" mass="94272">MQCTIIALRQRIRSLCTLQHDSLLRCSYQLRHQTSYARVAGLEHALDLVATASAPSQDDHDKRVRLIKDIHESLQRLDRAENLRIVPFGSFVSSFYDSKSDLDLAVCGSVPPPTRRDEEKLRDDRRSESQRDVGIPLHKLHRAERSKLLRGVANQLLADGIAAPDSTIFLLHARVPLIKFTDQRSGIAVDLCLGSDDVAFKAWSVAQVASINPAFGKLFRVVKVWAKAHAINDGAAHMFNSWCLTLVVMFFLQRHPQHRPLLPPLHALLHDEVPEVETPRMMQKGVAMSAMRCRKVMACMTRRVVAAREVYGERPCQPLDELFADFVEDGGRMLRGLLAGEEPFKRGVRISAFYGDFRDQRPYDKAYYIFVDDPYDSSDNTARTLRRPGRTMEYILSVFERTARRLGRDVRPSTQASSSEEAVNTASSGGNERTSPADADLAMTSSGASTSASELPGLPSASPTSAPPSPPSSFSSSASPPSLAATLAFLFGPELLSRLPHLSPQLLGPQLDEWARAGIRAGRPAGEVHEVMLRLLGAEGDFESFDSFKRRHKIKVFNEDKYATPEEKEAAAALEEERQAAKREKMEARRERLAARREKFLREREERAAKRNQLQHEQANADKAVLSEAELAEEEAQRQSQAVVASILAAAAEARQQVVADVSEPLLAPPPPPPEQQRHAVECTHLSHPSPELQGPQLDERVVEVHETIMPQQLEAAEDVVSSGFKSSTPPGGASSKVDSSKPRQGVKALTDTKQPSPKEKEAAAALEEERRERTRAKLAAKKRLKRLQSTGNKPVASGTEQAAHRVAASEAGKKVVPEAMKPRVAPSPSRRQQQRQAVEDTSAGTKRKTSAVA</sequence>